<dbReference type="AlphaFoldDB" id="A0A395GS68"/>
<reference evidence="2 3" key="1">
    <citation type="submission" date="2018-02" db="EMBL/GenBank/DDBJ databases">
        <title>The genomes of Aspergillus section Nigri reveals drivers in fungal speciation.</title>
        <authorList>
            <consortium name="DOE Joint Genome Institute"/>
            <person name="Vesth T.C."/>
            <person name="Nybo J."/>
            <person name="Theobald S."/>
            <person name="Brandl J."/>
            <person name="Frisvad J.C."/>
            <person name="Nielsen K.F."/>
            <person name="Lyhne E.K."/>
            <person name="Kogle M.E."/>
            <person name="Kuo A."/>
            <person name="Riley R."/>
            <person name="Clum A."/>
            <person name="Nolan M."/>
            <person name="Lipzen A."/>
            <person name="Salamov A."/>
            <person name="Henrissat B."/>
            <person name="Wiebenga A."/>
            <person name="De vries R.P."/>
            <person name="Grigoriev I.V."/>
            <person name="Mortensen U.H."/>
            <person name="Andersen M.R."/>
            <person name="Baker S.E."/>
        </authorList>
    </citation>
    <scope>NUCLEOTIDE SEQUENCE [LARGE SCALE GENOMIC DNA]</scope>
    <source>
        <strain evidence="2 3">CBS 121593</strain>
    </source>
</reference>
<dbReference type="GeneID" id="37228825"/>
<dbReference type="InterPro" id="IPR019236">
    <property type="entry name" value="APP1_cat"/>
</dbReference>
<protein>
    <recommendedName>
        <fullName evidence="1">Enoyl reductase (ER) domain-containing protein</fullName>
    </recommendedName>
</protein>
<dbReference type="InterPro" id="IPR011032">
    <property type="entry name" value="GroES-like_sf"/>
</dbReference>
<dbReference type="SMART" id="SM00829">
    <property type="entry name" value="PKS_ER"/>
    <property type="match status" value="1"/>
</dbReference>
<evidence type="ECO:0000313" key="2">
    <source>
        <dbReference type="EMBL" id="RAK98420.1"/>
    </source>
</evidence>
<organism evidence="2 3">
    <name type="scientific">Aspergillus ibericus CBS 121593</name>
    <dbReference type="NCBI Taxonomy" id="1448316"/>
    <lineage>
        <taxon>Eukaryota</taxon>
        <taxon>Fungi</taxon>
        <taxon>Dikarya</taxon>
        <taxon>Ascomycota</taxon>
        <taxon>Pezizomycotina</taxon>
        <taxon>Eurotiomycetes</taxon>
        <taxon>Eurotiomycetidae</taxon>
        <taxon>Eurotiales</taxon>
        <taxon>Aspergillaceae</taxon>
        <taxon>Aspergillus</taxon>
        <taxon>Aspergillus subgen. Circumdati</taxon>
    </lineage>
</organism>
<sequence>MSSDTNSKDPTILQKLARIAHAWKRDSSMLQLVTTFLTKPPSVQVADARQHTVWLFDNTAYQPASATVSGQGSWCAEVVACVFRKDSRKDITKLVAMIADLIGLDGEIGTDKETRHRIMERLQPFLFHTASAHLMTLETPLPNSTIQMQQIGPTDDSGISSQTISAHSQHITDGTKIRSYLRGWGSEVFMDTIFASPQGWLVISDIDDTIKYTMTSESTGILRTTFVEDPRPIAGMPQLYSHIQNQLVPAWFYISASPYNLYPFLHGFLESYFSPGTMILRDHSWLDISELVKSFTVDTGEYKVDRCEKIYSWFPQRQVLCIGDSTQQDPEAYAELYKRHPDWIQAIWIRKVTDVPHLNAQNSPERFKAAFVGVPEHPAKPQSTTMDDQTFVPPTMRAIYFSPASTAIMDLTALDEPRLDSHVKFDSDFQTPIPSGKEYLVKVQAAAFSHDELRLSKILHPSKSIPQIPLHSFCGTVISTPETDHWNPDGPKFKVDDSVFGLIKHTRDGAAADYVAVAEDELAYKPKNISAAEAASIPLPALTAWEALFTYAGVDPGSIQDRRQLRVLITNARNNEVGTQALQLLRSQSLFPHCRPWICVTCDAEDQEECLRSEFGVDETIYAPLPLPQDYDLGSIFRKNHWDPVDVVLDCAGQQMFEQAHSPKVIREHGAVLTAVDSTPAEARDPLGPDQPREDGVLSRFVVVNPDGEALGRVSKLVEAHEIQGRVESIKDLVECTDVLASGAAGAGGGRRGGMMVVRVN</sequence>
<feature type="domain" description="Enoyl reductase (ER)" evidence="1">
    <location>
        <begin position="418"/>
        <end position="758"/>
    </location>
</feature>
<dbReference type="InterPro" id="IPR036291">
    <property type="entry name" value="NAD(P)-bd_dom_sf"/>
</dbReference>
<dbReference type="RefSeq" id="XP_025572748.1">
    <property type="nucleotide sequence ID" value="XM_025723960.1"/>
</dbReference>
<dbReference type="OrthoDB" id="414243at2759"/>
<dbReference type="GO" id="GO:0030479">
    <property type="term" value="C:actin cortical patch"/>
    <property type="evidence" value="ECO:0007669"/>
    <property type="project" value="TreeGrafter"/>
</dbReference>
<dbReference type="GO" id="GO:0016491">
    <property type="term" value="F:oxidoreductase activity"/>
    <property type="evidence" value="ECO:0007669"/>
    <property type="project" value="InterPro"/>
</dbReference>
<dbReference type="PANTHER" id="PTHR28208:SF1">
    <property type="entry name" value="FILAMENT ORGANIZATION PROTEIN APP1-LIKE, PUTATIVE (AFU_ORTHOLOGUE AFUA_1G06650)-RELATED"/>
    <property type="match status" value="1"/>
</dbReference>
<dbReference type="SUPFAM" id="SSF51735">
    <property type="entry name" value="NAD(P)-binding Rossmann-fold domains"/>
    <property type="match status" value="1"/>
</dbReference>
<dbReference type="Gene3D" id="3.40.50.720">
    <property type="entry name" value="NAD(P)-binding Rossmann-like Domain"/>
    <property type="match status" value="1"/>
</dbReference>
<dbReference type="Pfam" id="PF09949">
    <property type="entry name" value="APP1_cat"/>
    <property type="match status" value="1"/>
</dbReference>
<dbReference type="InterPro" id="IPR020843">
    <property type="entry name" value="ER"/>
</dbReference>
<dbReference type="InterPro" id="IPR052935">
    <property type="entry name" value="Mg2+_PAP"/>
</dbReference>
<evidence type="ECO:0000313" key="3">
    <source>
        <dbReference type="Proteomes" id="UP000249402"/>
    </source>
</evidence>
<name>A0A395GS68_9EURO</name>
<dbReference type="SUPFAM" id="SSF50129">
    <property type="entry name" value="GroES-like"/>
    <property type="match status" value="1"/>
</dbReference>
<dbReference type="CDD" id="cd05289">
    <property type="entry name" value="MDR_like_2"/>
    <property type="match status" value="1"/>
</dbReference>
<gene>
    <name evidence="2" type="ORF">BO80DRAFT_495649</name>
</gene>
<dbReference type="EMBL" id="KZ824454">
    <property type="protein sequence ID" value="RAK98420.1"/>
    <property type="molecule type" value="Genomic_DNA"/>
</dbReference>
<dbReference type="PANTHER" id="PTHR28208">
    <property type="entry name" value="PHOSPHATIDATE PHOSPHATASE APP1"/>
    <property type="match status" value="1"/>
</dbReference>
<proteinExistence type="predicted"/>
<dbReference type="Proteomes" id="UP000249402">
    <property type="component" value="Unassembled WGS sequence"/>
</dbReference>
<accession>A0A395GS68</accession>
<dbReference type="Gene3D" id="3.90.180.10">
    <property type="entry name" value="Medium-chain alcohol dehydrogenases, catalytic domain"/>
    <property type="match status" value="1"/>
</dbReference>
<dbReference type="VEuPathDB" id="FungiDB:BO80DRAFT_495649"/>
<dbReference type="GO" id="GO:0008195">
    <property type="term" value="F:phosphatidate phosphatase activity"/>
    <property type="evidence" value="ECO:0007669"/>
    <property type="project" value="InterPro"/>
</dbReference>
<evidence type="ECO:0000259" key="1">
    <source>
        <dbReference type="SMART" id="SM00829"/>
    </source>
</evidence>
<dbReference type="STRING" id="1448316.A0A395GS68"/>
<keyword evidence="3" id="KW-1185">Reference proteome</keyword>